<evidence type="ECO:0000313" key="3">
    <source>
        <dbReference type="Proteomes" id="UP000031874"/>
    </source>
</evidence>
<dbReference type="AlphaFoldDB" id="A0AAI8FTI9"/>
<proteinExistence type="predicted"/>
<gene>
    <name evidence="2" type="ORF">AW21_370</name>
</gene>
<dbReference type="EC" id="3.1.3.1" evidence="2"/>
<dbReference type="Proteomes" id="UP000031874">
    <property type="component" value="Chromosome"/>
</dbReference>
<keyword evidence="1" id="KW-0472">Membrane</keyword>
<protein>
    <submittedName>
        <fullName evidence="2">Alkaline phosphatase domain protein</fullName>
        <ecNumber evidence="2">3.1.3.1</ecNumber>
    </submittedName>
</protein>
<feature type="transmembrane region" description="Helical" evidence="1">
    <location>
        <begin position="66"/>
        <end position="95"/>
    </location>
</feature>
<dbReference type="InterPro" id="IPR036259">
    <property type="entry name" value="MFS_trans_sf"/>
</dbReference>
<dbReference type="Gene3D" id="1.20.1250.20">
    <property type="entry name" value="MFS general substrate transporter like domains"/>
    <property type="match status" value="1"/>
</dbReference>
<evidence type="ECO:0000256" key="1">
    <source>
        <dbReference type="SAM" id="Phobius"/>
    </source>
</evidence>
<sequence>MVIISLSGIVLLIYLISLWKSLGKAQKTNIAILLILSIFMLFYWSLSNQTSISIPLFIKSNIDLHILGFNMPVTTVMATQLSLLIIINPFFGILWQKLGQYKKEPSDELKFVFSLIFLALCFYS</sequence>
<evidence type="ECO:0000313" key="2">
    <source>
        <dbReference type="EMBL" id="AJI58912.1"/>
    </source>
</evidence>
<feature type="transmembrane region" description="Helical" evidence="1">
    <location>
        <begin position="29"/>
        <end position="46"/>
    </location>
</feature>
<feature type="transmembrane region" description="Helical" evidence="1">
    <location>
        <begin position="6"/>
        <end position="22"/>
    </location>
</feature>
<keyword evidence="1" id="KW-1133">Transmembrane helix</keyword>
<keyword evidence="2" id="KW-0378">Hydrolase</keyword>
<name>A0AAI8FTI9_FRATH</name>
<accession>A0AAI8FTI9</accession>
<dbReference type="EMBL" id="CP009694">
    <property type="protein sequence ID" value="AJI58912.1"/>
    <property type="molecule type" value="Genomic_DNA"/>
</dbReference>
<keyword evidence="1" id="KW-0812">Transmembrane</keyword>
<reference evidence="2 3" key="1">
    <citation type="journal article" date="2015" name="Genome Announc.">
        <title>Genome sequencing of 18 francisella strains to aid in assay development and testing.</title>
        <authorList>
            <person name="Johnson S.L."/>
            <person name="Daligault H.E."/>
            <person name="Davenport K.W."/>
            <person name="Coyne S.R."/>
            <person name="Frey K.G."/>
            <person name="Koroleva G.I."/>
            <person name="Broomall S.M."/>
            <person name="Bishop-Lilly K.A."/>
            <person name="Bruce D.C."/>
            <person name="Chertkov O."/>
            <person name="Freitas T."/>
            <person name="Jaissle J."/>
            <person name="Ladner J.T."/>
            <person name="Rosenzweig C.N."/>
            <person name="Gibbons H.S."/>
            <person name="Palacios G.F."/>
            <person name="Redden C.L."/>
            <person name="Xu Y."/>
            <person name="Minogue T.D."/>
            <person name="Chain P.S."/>
        </authorList>
    </citation>
    <scope>NUCLEOTIDE SEQUENCE [LARGE SCALE GENOMIC DNA]</scope>
    <source>
        <strain evidence="2 3">LVS</strain>
    </source>
</reference>
<organism evidence="2 3">
    <name type="scientific">Francisella tularensis subsp. holarctica (strain LVS)</name>
    <dbReference type="NCBI Taxonomy" id="376619"/>
    <lineage>
        <taxon>Bacteria</taxon>
        <taxon>Pseudomonadati</taxon>
        <taxon>Pseudomonadota</taxon>
        <taxon>Gammaproteobacteria</taxon>
        <taxon>Thiotrichales</taxon>
        <taxon>Francisellaceae</taxon>
        <taxon>Francisella</taxon>
    </lineage>
</organism>
<dbReference type="GO" id="GO:0004035">
    <property type="term" value="F:alkaline phosphatase activity"/>
    <property type="evidence" value="ECO:0007669"/>
    <property type="project" value="UniProtKB-EC"/>
</dbReference>